<dbReference type="InterPro" id="IPR001647">
    <property type="entry name" value="HTH_TetR"/>
</dbReference>
<dbReference type="PROSITE" id="PS50977">
    <property type="entry name" value="HTH_TETR_2"/>
    <property type="match status" value="1"/>
</dbReference>
<dbReference type="Gene3D" id="1.10.357.10">
    <property type="entry name" value="Tetracycline Repressor, domain 2"/>
    <property type="match status" value="1"/>
</dbReference>
<evidence type="ECO:0000256" key="4">
    <source>
        <dbReference type="PROSITE-ProRule" id="PRU00335"/>
    </source>
</evidence>
<protein>
    <submittedName>
        <fullName evidence="7">TetR/AcrR family transcriptional regulator</fullName>
    </submittedName>
</protein>
<dbReference type="Proteomes" id="UP001548713">
    <property type="component" value="Unassembled WGS sequence"/>
</dbReference>
<keyword evidence="3" id="KW-0804">Transcription</keyword>
<feature type="compositionally biased region" description="Polar residues" evidence="5">
    <location>
        <begin position="194"/>
        <end position="206"/>
    </location>
</feature>
<feature type="region of interest" description="Disordered" evidence="5">
    <location>
        <begin position="194"/>
        <end position="213"/>
    </location>
</feature>
<evidence type="ECO:0000313" key="7">
    <source>
        <dbReference type="EMBL" id="MET1754685.1"/>
    </source>
</evidence>
<evidence type="ECO:0000256" key="3">
    <source>
        <dbReference type="ARBA" id="ARBA00023163"/>
    </source>
</evidence>
<dbReference type="EMBL" id="JBEWLY010000008">
    <property type="protein sequence ID" value="MET1754685.1"/>
    <property type="molecule type" value="Genomic_DNA"/>
</dbReference>
<proteinExistence type="predicted"/>
<evidence type="ECO:0000259" key="6">
    <source>
        <dbReference type="PROSITE" id="PS50977"/>
    </source>
</evidence>
<dbReference type="InterPro" id="IPR009057">
    <property type="entry name" value="Homeodomain-like_sf"/>
</dbReference>
<keyword evidence="8" id="KW-1185">Reference proteome</keyword>
<reference evidence="7 8" key="1">
    <citation type="submission" date="2024-07" db="EMBL/GenBank/DDBJ databases">
        <title>Novosphingobium kalidii RD2P27.</title>
        <authorList>
            <person name="Sun J.-Q."/>
        </authorList>
    </citation>
    <scope>NUCLEOTIDE SEQUENCE [LARGE SCALE GENOMIC DNA]</scope>
    <source>
        <strain evidence="7 8">RD2P27</strain>
    </source>
</reference>
<accession>A0ABV2CYL8</accession>
<evidence type="ECO:0000256" key="5">
    <source>
        <dbReference type="SAM" id="MobiDB-lite"/>
    </source>
</evidence>
<evidence type="ECO:0000313" key="8">
    <source>
        <dbReference type="Proteomes" id="UP001548713"/>
    </source>
</evidence>
<dbReference type="Pfam" id="PF00440">
    <property type="entry name" value="TetR_N"/>
    <property type="match status" value="1"/>
</dbReference>
<gene>
    <name evidence="7" type="ORF">ABVV53_04315</name>
</gene>
<dbReference type="RefSeq" id="WP_353983152.1">
    <property type="nucleotide sequence ID" value="NZ_JBEWLY010000008.1"/>
</dbReference>
<dbReference type="PRINTS" id="PR00455">
    <property type="entry name" value="HTHTETR"/>
</dbReference>
<dbReference type="PANTHER" id="PTHR30055">
    <property type="entry name" value="HTH-TYPE TRANSCRIPTIONAL REGULATOR RUTR"/>
    <property type="match status" value="1"/>
</dbReference>
<evidence type="ECO:0000256" key="1">
    <source>
        <dbReference type="ARBA" id="ARBA00023015"/>
    </source>
</evidence>
<keyword evidence="2 4" id="KW-0238">DNA-binding</keyword>
<sequence length="213" mass="23562">MAGAARRIGAETSATRAAIVEATENLIREEGYVAVSTRRVAARAGLKPSLVHYYFPTTDDLLIEVSRRGAEESDRMIEEALASEDPLQALWRFFIDTSRTAMALEFMAMANHREALRAQMAKHSEAMRHRQIEIFRHVLGDRLQALDGCSPAGLSVVLAGVGRAIVMEENLGVTVGHEEAMSFVLDWLERLTSGQPQGRSVGSISQRNRRRSV</sequence>
<comment type="caution">
    <text evidence="7">The sequence shown here is derived from an EMBL/GenBank/DDBJ whole genome shotgun (WGS) entry which is preliminary data.</text>
</comment>
<feature type="domain" description="HTH tetR-type" evidence="6">
    <location>
        <begin position="13"/>
        <end position="73"/>
    </location>
</feature>
<evidence type="ECO:0000256" key="2">
    <source>
        <dbReference type="ARBA" id="ARBA00023125"/>
    </source>
</evidence>
<name>A0ABV2CYL8_9SPHN</name>
<organism evidence="7 8">
    <name type="scientific">Novosphingobium kalidii</name>
    <dbReference type="NCBI Taxonomy" id="3230299"/>
    <lineage>
        <taxon>Bacteria</taxon>
        <taxon>Pseudomonadati</taxon>
        <taxon>Pseudomonadota</taxon>
        <taxon>Alphaproteobacteria</taxon>
        <taxon>Sphingomonadales</taxon>
        <taxon>Sphingomonadaceae</taxon>
        <taxon>Novosphingobium</taxon>
    </lineage>
</organism>
<feature type="DNA-binding region" description="H-T-H motif" evidence="4">
    <location>
        <begin position="36"/>
        <end position="55"/>
    </location>
</feature>
<keyword evidence="1" id="KW-0805">Transcription regulation</keyword>
<dbReference type="InterPro" id="IPR050109">
    <property type="entry name" value="HTH-type_TetR-like_transc_reg"/>
</dbReference>
<dbReference type="SUPFAM" id="SSF46689">
    <property type="entry name" value="Homeodomain-like"/>
    <property type="match status" value="1"/>
</dbReference>
<dbReference type="PANTHER" id="PTHR30055:SF234">
    <property type="entry name" value="HTH-TYPE TRANSCRIPTIONAL REGULATOR BETI"/>
    <property type="match status" value="1"/>
</dbReference>